<reference evidence="2" key="1">
    <citation type="submission" date="2016-11" db="UniProtKB">
        <authorList>
            <consortium name="WormBaseParasite"/>
        </authorList>
    </citation>
    <scope>IDENTIFICATION</scope>
</reference>
<protein>
    <submittedName>
        <fullName evidence="2">Glyco_hydro_38C domain-containing protein</fullName>
    </submittedName>
</protein>
<name>A0A1I8BEY9_MELHA</name>
<accession>A0A1I8BEY9</accession>
<dbReference type="AlphaFoldDB" id="A0A1I8BEY9"/>
<dbReference type="WBParaSite" id="MhA1_Contig2127.frz3.gene4">
    <property type="protein sequence ID" value="MhA1_Contig2127.frz3.gene4"/>
    <property type="gene ID" value="MhA1_Contig2127.frz3.gene4"/>
</dbReference>
<evidence type="ECO:0000313" key="2">
    <source>
        <dbReference type="WBParaSite" id="MhA1_Contig2127.frz3.gene4"/>
    </source>
</evidence>
<sequence length="163" mass="19270">MCCTSSQWQNLRSLKTLKTRPIYRRHTRSVPTNLKYDRIFAMNEGYARAIITYEGQIQLRINSQNFKKPEFIVEVDNNGEFQIDLLKAINDYSVQIEIVTKKYGRKSQKINFTHDNIDREPTFLVSDYGTRNYQPPLLNGTIHELFYSKSMNPFELYEIKKST</sequence>
<proteinExistence type="predicted"/>
<keyword evidence="1" id="KW-1185">Reference proteome</keyword>
<dbReference type="Proteomes" id="UP000095281">
    <property type="component" value="Unplaced"/>
</dbReference>
<evidence type="ECO:0000313" key="1">
    <source>
        <dbReference type="Proteomes" id="UP000095281"/>
    </source>
</evidence>
<organism evidence="1 2">
    <name type="scientific">Meloidogyne hapla</name>
    <name type="common">Root-knot nematode worm</name>
    <dbReference type="NCBI Taxonomy" id="6305"/>
    <lineage>
        <taxon>Eukaryota</taxon>
        <taxon>Metazoa</taxon>
        <taxon>Ecdysozoa</taxon>
        <taxon>Nematoda</taxon>
        <taxon>Chromadorea</taxon>
        <taxon>Rhabditida</taxon>
        <taxon>Tylenchina</taxon>
        <taxon>Tylenchomorpha</taxon>
        <taxon>Tylenchoidea</taxon>
        <taxon>Meloidogynidae</taxon>
        <taxon>Meloidogyninae</taxon>
        <taxon>Meloidogyne</taxon>
    </lineage>
</organism>